<dbReference type="NCBIfam" id="TIGR04364">
    <property type="entry name" value="methyltran_FxLD"/>
    <property type="match status" value="1"/>
</dbReference>
<dbReference type="Pfam" id="PF01135">
    <property type="entry name" value="PCMT"/>
    <property type="match status" value="1"/>
</dbReference>
<evidence type="ECO:0000256" key="3">
    <source>
        <dbReference type="ARBA" id="ARBA00011890"/>
    </source>
</evidence>
<accession>A0A927N1A8</accession>
<proteinExistence type="inferred from homology"/>
<dbReference type="InterPro" id="IPR000682">
    <property type="entry name" value="PCMT"/>
</dbReference>
<evidence type="ECO:0000256" key="11">
    <source>
        <dbReference type="ARBA" id="ARBA00031350"/>
    </source>
</evidence>
<keyword evidence="8" id="KW-0949">S-adenosyl-L-methionine</keyword>
<comment type="caution">
    <text evidence="12">The sequence shown here is derived from an EMBL/GenBank/DDBJ whole genome shotgun (WGS) entry which is preliminary data.</text>
</comment>
<evidence type="ECO:0000313" key="13">
    <source>
        <dbReference type="Proteomes" id="UP000638648"/>
    </source>
</evidence>
<dbReference type="EMBL" id="JADBEM010000001">
    <property type="protein sequence ID" value="MBE1609937.1"/>
    <property type="molecule type" value="Genomic_DNA"/>
</dbReference>
<dbReference type="RefSeq" id="WP_192753407.1">
    <property type="nucleotide sequence ID" value="NZ_BAABJL010000141.1"/>
</dbReference>
<dbReference type="EC" id="2.1.1.77" evidence="3"/>
<comment type="subcellular location">
    <subcellularLocation>
        <location evidence="1">Cytoplasm</location>
    </subcellularLocation>
</comment>
<evidence type="ECO:0000256" key="7">
    <source>
        <dbReference type="ARBA" id="ARBA00022679"/>
    </source>
</evidence>
<protein>
    <recommendedName>
        <fullName evidence="4">Protein-L-isoaspartate O-methyltransferase</fullName>
        <ecNumber evidence="3">2.1.1.77</ecNumber>
    </recommendedName>
    <alternativeName>
        <fullName evidence="11">L-isoaspartyl protein carboxyl methyltransferase</fullName>
    </alternativeName>
    <alternativeName>
        <fullName evidence="9">Protein L-isoaspartyl methyltransferase</fullName>
    </alternativeName>
    <alternativeName>
        <fullName evidence="10">Protein-beta-aspartate methyltransferase</fullName>
    </alternativeName>
</protein>
<evidence type="ECO:0000256" key="10">
    <source>
        <dbReference type="ARBA" id="ARBA00031323"/>
    </source>
</evidence>
<dbReference type="InterPro" id="IPR027573">
    <property type="entry name" value="Methyltran_FxLD"/>
</dbReference>
<evidence type="ECO:0000256" key="9">
    <source>
        <dbReference type="ARBA" id="ARBA00030757"/>
    </source>
</evidence>
<evidence type="ECO:0000313" key="12">
    <source>
        <dbReference type="EMBL" id="MBE1609937.1"/>
    </source>
</evidence>
<dbReference type="PANTHER" id="PTHR11579:SF0">
    <property type="entry name" value="PROTEIN-L-ISOASPARTATE(D-ASPARTATE) O-METHYLTRANSFERASE"/>
    <property type="match status" value="1"/>
</dbReference>
<dbReference type="Proteomes" id="UP000638648">
    <property type="component" value="Unassembled WGS sequence"/>
</dbReference>
<evidence type="ECO:0000256" key="1">
    <source>
        <dbReference type="ARBA" id="ARBA00004496"/>
    </source>
</evidence>
<reference evidence="12" key="1">
    <citation type="submission" date="2020-10" db="EMBL/GenBank/DDBJ databases">
        <title>Sequencing the genomes of 1000 actinobacteria strains.</title>
        <authorList>
            <person name="Klenk H.-P."/>
        </authorList>
    </citation>
    <scope>NUCLEOTIDE SEQUENCE</scope>
    <source>
        <strain evidence="12">DSM 45354</strain>
    </source>
</reference>
<gene>
    <name evidence="12" type="ORF">HEB94_006785</name>
</gene>
<dbReference type="PANTHER" id="PTHR11579">
    <property type="entry name" value="PROTEIN-L-ISOASPARTATE O-METHYLTRANSFERASE"/>
    <property type="match status" value="1"/>
</dbReference>
<keyword evidence="5" id="KW-0963">Cytoplasm</keyword>
<dbReference type="SUPFAM" id="SSF53335">
    <property type="entry name" value="S-adenosyl-L-methionine-dependent methyltransferases"/>
    <property type="match status" value="1"/>
</dbReference>
<dbReference type="InterPro" id="IPR029063">
    <property type="entry name" value="SAM-dependent_MTases_sf"/>
</dbReference>
<name>A0A927N1A8_9ACTN</name>
<dbReference type="CDD" id="cd02440">
    <property type="entry name" value="AdoMet_MTases"/>
    <property type="match status" value="1"/>
</dbReference>
<keyword evidence="13" id="KW-1185">Reference proteome</keyword>
<dbReference type="GO" id="GO:0004719">
    <property type="term" value="F:protein-L-isoaspartate (D-aspartate) O-methyltransferase activity"/>
    <property type="evidence" value="ECO:0007669"/>
    <property type="project" value="UniProtKB-EC"/>
</dbReference>
<organism evidence="12 13">
    <name type="scientific">Actinopolymorpha pittospori</name>
    <dbReference type="NCBI Taxonomy" id="648752"/>
    <lineage>
        <taxon>Bacteria</taxon>
        <taxon>Bacillati</taxon>
        <taxon>Actinomycetota</taxon>
        <taxon>Actinomycetes</taxon>
        <taxon>Propionibacteriales</taxon>
        <taxon>Actinopolymorphaceae</taxon>
        <taxon>Actinopolymorpha</taxon>
    </lineage>
</organism>
<evidence type="ECO:0000256" key="6">
    <source>
        <dbReference type="ARBA" id="ARBA00022603"/>
    </source>
</evidence>
<evidence type="ECO:0000256" key="4">
    <source>
        <dbReference type="ARBA" id="ARBA00013346"/>
    </source>
</evidence>
<dbReference type="GO" id="GO:0032259">
    <property type="term" value="P:methylation"/>
    <property type="evidence" value="ECO:0007669"/>
    <property type="project" value="UniProtKB-KW"/>
</dbReference>
<sequence>MNATATGVADPTHGPREGMIEALRRYEVIRSDAVEAAMRAVPRHLFVPEVPADQAYANVPVITKRHPDGEPLSSASEPGIIATLLEQLDVAPGQRVLEIGTGIGYNAAVLSHLVGPDGEVTTIEYDAEIAERARETLATTGHDNVRVVHGDGALGHTQRAPYDRVIVSTGAWDVPPAWLDQLTPKGRLVVPLRLPAWSQSVAFERAEDCWASLSRRTCGFIPMDGPAGNPARNIPLVDDEGVLADGDVVLRIDDDRKVDAAALAHAFTRPRQEVWTGVMMDNLEPQAYDHMLLRLATSLDGACKLNVSGDVFDRRLVVTVFRWGGLAVCEEDSLAYVTSRRTGDLIDGTERSWFELGVFAHGPQAADLADRVAGQIRDWNHNHRANSEPRIEIHPIGTPDARLRDAYVVDKRHTRVAVSWVDAAPTRPVHSSSAQGS</sequence>
<keyword evidence="6 12" id="KW-0489">Methyltransferase</keyword>
<dbReference type="Gene3D" id="3.40.50.150">
    <property type="entry name" value="Vaccinia Virus protein VP39"/>
    <property type="match status" value="1"/>
</dbReference>
<dbReference type="GO" id="GO:0005737">
    <property type="term" value="C:cytoplasm"/>
    <property type="evidence" value="ECO:0007669"/>
    <property type="project" value="UniProtKB-SubCell"/>
</dbReference>
<dbReference type="AlphaFoldDB" id="A0A927N1A8"/>
<evidence type="ECO:0000256" key="2">
    <source>
        <dbReference type="ARBA" id="ARBA00005369"/>
    </source>
</evidence>
<evidence type="ECO:0000256" key="5">
    <source>
        <dbReference type="ARBA" id="ARBA00022490"/>
    </source>
</evidence>
<evidence type="ECO:0000256" key="8">
    <source>
        <dbReference type="ARBA" id="ARBA00022691"/>
    </source>
</evidence>
<keyword evidence="7 12" id="KW-0808">Transferase</keyword>
<comment type="similarity">
    <text evidence="2">Belongs to the methyltransferase superfamily. L-isoaspartyl/D-aspartyl protein methyltransferase family.</text>
</comment>